<gene>
    <name evidence="1" type="ORF">NRB56_36310</name>
</gene>
<dbReference type="Proteomes" id="UP000431401">
    <property type="component" value="Unassembled WGS sequence"/>
</dbReference>
<dbReference type="EMBL" id="WEGI01000007">
    <property type="protein sequence ID" value="MQY28048.1"/>
    <property type="molecule type" value="Genomic_DNA"/>
</dbReference>
<evidence type="ECO:0000313" key="1">
    <source>
        <dbReference type="EMBL" id="MQY28048.1"/>
    </source>
</evidence>
<evidence type="ECO:0000313" key="2">
    <source>
        <dbReference type="Proteomes" id="UP000431401"/>
    </source>
</evidence>
<comment type="caution">
    <text evidence="1">The sequence shown here is derived from an EMBL/GenBank/DDBJ whole genome shotgun (WGS) entry which is preliminary data.</text>
</comment>
<keyword evidence="2" id="KW-1185">Reference proteome</keyword>
<dbReference type="RefSeq" id="WP_227837895.1">
    <property type="nucleotide sequence ID" value="NZ_WEGI01000007.1"/>
</dbReference>
<accession>A0A7K0DR34</accession>
<protein>
    <submittedName>
        <fullName evidence="1">Uncharacterized protein</fullName>
    </submittedName>
</protein>
<dbReference type="AlphaFoldDB" id="A0A7K0DR34"/>
<proteinExistence type="predicted"/>
<name>A0A7K0DR34_9NOCA</name>
<sequence>MNVEDGVWRLWRTEPGFSQRFTGYLADCSRIAGLWERSADGERWELDFELAYHRES</sequence>
<organism evidence="1 2">
    <name type="scientific">Nocardia aurantia</name>
    <dbReference type="NCBI Taxonomy" id="2585199"/>
    <lineage>
        <taxon>Bacteria</taxon>
        <taxon>Bacillati</taxon>
        <taxon>Actinomycetota</taxon>
        <taxon>Actinomycetes</taxon>
        <taxon>Mycobacteriales</taxon>
        <taxon>Nocardiaceae</taxon>
        <taxon>Nocardia</taxon>
    </lineage>
</organism>
<reference evidence="1 2" key="1">
    <citation type="submission" date="2019-10" db="EMBL/GenBank/DDBJ databases">
        <title>Nocardia macrotermitis sp. nov. and Nocardia aurantia sp. nov., isolated from the gut of fungus growing-termite Macrotermes natalensis.</title>
        <authorList>
            <person name="Benndorf R."/>
            <person name="Schwitalla J."/>
            <person name="Martin K."/>
            <person name="De Beer W."/>
            <person name="Kaster A.-K."/>
            <person name="Vollmers J."/>
            <person name="Poulsen M."/>
            <person name="Beemelmanns C."/>
        </authorList>
    </citation>
    <scope>NUCLEOTIDE SEQUENCE [LARGE SCALE GENOMIC DNA]</scope>
    <source>
        <strain evidence="1 2">RB56</strain>
    </source>
</reference>